<dbReference type="PANTHER" id="PTHR24321">
    <property type="entry name" value="DEHYDROGENASES, SHORT CHAIN"/>
    <property type="match status" value="1"/>
</dbReference>
<reference evidence="5" key="1">
    <citation type="submission" date="2016-06" db="EMBL/GenBank/DDBJ databases">
        <title>Draft Genome sequence of the fungus Inonotus baumii.</title>
        <authorList>
            <person name="Zhu H."/>
            <person name="Lin W."/>
        </authorList>
    </citation>
    <scope>NUCLEOTIDE SEQUENCE</scope>
    <source>
        <strain evidence="5">821</strain>
    </source>
</reference>
<accession>A0A9Q5HRR6</accession>
<evidence type="ECO:0000256" key="2">
    <source>
        <dbReference type="ARBA" id="ARBA00022857"/>
    </source>
</evidence>
<dbReference type="OrthoDB" id="498125at2759"/>
<evidence type="ECO:0000256" key="3">
    <source>
        <dbReference type="ARBA" id="ARBA00023002"/>
    </source>
</evidence>
<comment type="caution">
    <text evidence="5">The sequence shown here is derived from an EMBL/GenBank/DDBJ whole genome shotgun (WGS) entry which is preliminary data.</text>
</comment>
<dbReference type="AlphaFoldDB" id="A0A9Q5HRR6"/>
<evidence type="ECO:0000256" key="1">
    <source>
        <dbReference type="ARBA" id="ARBA00006484"/>
    </source>
</evidence>
<keyword evidence="2" id="KW-0521">NADP</keyword>
<evidence type="ECO:0000256" key="4">
    <source>
        <dbReference type="SAM" id="Phobius"/>
    </source>
</evidence>
<dbReference type="InterPro" id="IPR002347">
    <property type="entry name" value="SDR_fam"/>
</dbReference>
<dbReference type="Proteomes" id="UP000757232">
    <property type="component" value="Unassembled WGS sequence"/>
</dbReference>
<keyword evidence="4" id="KW-1133">Transmembrane helix</keyword>
<dbReference type="SUPFAM" id="SSF51735">
    <property type="entry name" value="NAD(P)-binding Rossmann-fold domains"/>
    <property type="match status" value="1"/>
</dbReference>
<evidence type="ECO:0000313" key="6">
    <source>
        <dbReference type="Proteomes" id="UP000757232"/>
    </source>
</evidence>
<protein>
    <submittedName>
        <fullName evidence="5">NAD-binding protein</fullName>
    </submittedName>
</protein>
<dbReference type="GO" id="GO:0016491">
    <property type="term" value="F:oxidoreductase activity"/>
    <property type="evidence" value="ECO:0007669"/>
    <property type="project" value="UniProtKB-KW"/>
</dbReference>
<evidence type="ECO:0000313" key="5">
    <source>
        <dbReference type="EMBL" id="OCB84775.1"/>
    </source>
</evidence>
<dbReference type="Gene3D" id="3.40.50.720">
    <property type="entry name" value="NAD(P)-binding Rossmann-like Domain"/>
    <property type="match status" value="1"/>
</dbReference>
<dbReference type="InterPro" id="IPR036291">
    <property type="entry name" value="NAD(P)-bd_dom_sf"/>
</dbReference>
<comment type="similarity">
    <text evidence="1">Belongs to the short-chain dehydrogenases/reductases (SDR) family.</text>
</comment>
<dbReference type="PANTHER" id="PTHR24321:SF8">
    <property type="entry name" value="ESTRADIOL 17-BETA-DEHYDROGENASE 8-RELATED"/>
    <property type="match status" value="1"/>
</dbReference>
<dbReference type="Pfam" id="PF13561">
    <property type="entry name" value="adh_short_C2"/>
    <property type="match status" value="1"/>
</dbReference>
<keyword evidence="6" id="KW-1185">Reference proteome</keyword>
<dbReference type="PRINTS" id="PR00081">
    <property type="entry name" value="GDHRDH"/>
</dbReference>
<proteinExistence type="inferred from homology"/>
<dbReference type="EMBL" id="LNZH02000214">
    <property type="protein sequence ID" value="OCB84775.1"/>
    <property type="molecule type" value="Genomic_DNA"/>
</dbReference>
<gene>
    <name evidence="5" type="ORF">A7U60_g8300</name>
</gene>
<name>A0A9Q5HRR6_SANBA</name>
<dbReference type="InterPro" id="IPR020904">
    <property type="entry name" value="Sc_DH/Rdtase_CS"/>
</dbReference>
<sequence>MVALFSQDSSAPAVPFSNYTPRVAIVTGAAQGIGYAIAQKLADDGIDVAVNDIISKQTQIGSVVEELRKKGRHAIAIPGDVSNEQEVISMIEKTMVANAGIAAIGAFLETSGETFDRIYSVNVRGVFFCFKQAALQMIKQGRGGRLIGLLLAILLVLCIEFAAIKLQARTQNLTAYSAAKFAVRGLTQTASIELRRHGITANSYAPGYIRTPLGATSDGVDDNCATVRKLFGAPDAPVAEADTVASIVSYLVKPEAYFINGQCISVDGGLRYD</sequence>
<keyword evidence="4" id="KW-0472">Membrane</keyword>
<keyword evidence="4" id="KW-0812">Transmembrane</keyword>
<dbReference type="PROSITE" id="PS00061">
    <property type="entry name" value="ADH_SHORT"/>
    <property type="match status" value="1"/>
</dbReference>
<keyword evidence="3" id="KW-0560">Oxidoreductase</keyword>
<organism evidence="5 6">
    <name type="scientific">Sanghuangporus baumii</name>
    <name type="common">Phellinus baumii</name>
    <dbReference type="NCBI Taxonomy" id="108892"/>
    <lineage>
        <taxon>Eukaryota</taxon>
        <taxon>Fungi</taxon>
        <taxon>Dikarya</taxon>
        <taxon>Basidiomycota</taxon>
        <taxon>Agaricomycotina</taxon>
        <taxon>Agaricomycetes</taxon>
        <taxon>Hymenochaetales</taxon>
        <taxon>Hymenochaetaceae</taxon>
        <taxon>Sanghuangporus</taxon>
    </lineage>
</organism>
<feature type="transmembrane region" description="Helical" evidence="4">
    <location>
        <begin position="146"/>
        <end position="164"/>
    </location>
</feature>